<dbReference type="PROSITE" id="PS50276">
    <property type="entry name" value="PANCREATIC_HORMONE_2"/>
    <property type="match status" value="1"/>
</dbReference>
<gene>
    <name evidence="6" type="ORF">LTR24_000368</name>
</gene>
<keyword evidence="2" id="KW-0285">Flavoprotein</keyword>
<dbReference type="InterPro" id="IPR050346">
    <property type="entry name" value="FMO-like"/>
</dbReference>
<organism evidence="6 7">
    <name type="scientific">Lithohypha guttulata</name>
    <dbReference type="NCBI Taxonomy" id="1690604"/>
    <lineage>
        <taxon>Eukaryota</taxon>
        <taxon>Fungi</taxon>
        <taxon>Dikarya</taxon>
        <taxon>Ascomycota</taxon>
        <taxon>Pezizomycotina</taxon>
        <taxon>Eurotiomycetes</taxon>
        <taxon>Chaetothyriomycetidae</taxon>
        <taxon>Chaetothyriales</taxon>
        <taxon>Trichomeriaceae</taxon>
        <taxon>Lithohypha</taxon>
    </lineage>
</organism>
<evidence type="ECO:0000256" key="5">
    <source>
        <dbReference type="ARBA" id="ARBA00023002"/>
    </source>
</evidence>
<sequence length="559" mass="62416">MLTDYDLVVVGAGWFGLAAAKVYLELHPTENILVLESSGSCGGTWAETRIYPGLKSNNLHGTYEYPDFPMDPKVYAVQPGEHIPGDVLHKYLTDFAKRFGVFSRTRFHTKVVSIEPGLDDTWKLQTSLPDSKEQITTARVILATGLTSTPNFPQYPGVEKFKGPYFHAKDFYRNGETVKTAENVVVVGGAKSAYDVAYAYADAGAKVELVVRPDGQGPVWISHPYVDFGLRLEKLLHVRFLTCFSPCPWGDTAGYGGIRNWPHGTRIGRWLVDKFWATLGGGVVAANGYESHPELKKLQPWNSAFWIGSGLSIHNYPNNFFDMVKQGNIRVHVATVDHLTEQEVHLSTGDILRADVVVCSTGWQKQSSLQYLNFPEAKIGLPHPKEEQARLVAEADENIFARFPRLKNQPRLLGAVKPGDPYRLYRFIVPPTLVDKRNFAFAGMVSTVSTSICANSQALWISAFFDGNLDRLAKTDKEITNEVLLHTQWGKWRYPCGYGANLPDFVFDALPYADLLHADLGLQLNRKSNGFKELFAPYGPEDFVGLVDEWVEKHPTKTG</sequence>
<dbReference type="InterPro" id="IPR020946">
    <property type="entry name" value="Flavin_mOase-like"/>
</dbReference>
<dbReference type="SUPFAM" id="SSF51905">
    <property type="entry name" value="FAD/NAD(P)-binding domain"/>
    <property type="match status" value="2"/>
</dbReference>
<comment type="similarity">
    <text evidence="1">Belongs to the FMO family.</text>
</comment>
<keyword evidence="7" id="KW-1185">Reference proteome</keyword>
<name>A0ABR0KQM0_9EURO</name>
<dbReference type="InterPro" id="IPR000960">
    <property type="entry name" value="Flavin_mOase"/>
</dbReference>
<evidence type="ECO:0000256" key="1">
    <source>
        <dbReference type="ARBA" id="ARBA00009183"/>
    </source>
</evidence>
<evidence type="ECO:0000313" key="6">
    <source>
        <dbReference type="EMBL" id="KAK5102137.1"/>
    </source>
</evidence>
<keyword evidence="5" id="KW-0560">Oxidoreductase</keyword>
<dbReference type="EMBL" id="JAVRRG010000003">
    <property type="protein sequence ID" value="KAK5102137.1"/>
    <property type="molecule type" value="Genomic_DNA"/>
</dbReference>
<evidence type="ECO:0000256" key="2">
    <source>
        <dbReference type="ARBA" id="ARBA00022630"/>
    </source>
</evidence>
<accession>A0ABR0KQM0</accession>
<dbReference type="PANTHER" id="PTHR23023">
    <property type="entry name" value="DIMETHYLANILINE MONOOXYGENASE"/>
    <property type="match status" value="1"/>
</dbReference>
<keyword evidence="3" id="KW-0274">FAD</keyword>
<evidence type="ECO:0008006" key="8">
    <source>
        <dbReference type="Google" id="ProtNLM"/>
    </source>
</evidence>
<keyword evidence="4" id="KW-0521">NADP</keyword>
<dbReference type="Proteomes" id="UP001345013">
    <property type="component" value="Unassembled WGS sequence"/>
</dbReference>
<dbReference type="Pfam" id="PF00743">
    <property type="entry name" value="FMO-like"/>
    <property type="match status" value="1"/>
</dbReference>
<protein>
    <recommendedName>
        <fullName evidence="8">Flavin-containing monooxygenase</fullName>
    </recommendedName>
</protein>
<evidence type="ECO:0000256" key="4">
    <source>
        <dbReference type="ARBA" id="ARBA00022857"/>
    </source>
</evidence>
<evidence type="ECO:0000256" key="3">
    <source>
        <dbReference type="ARBA" id="ARBA00022827"/>
    </source>
</evidence>
<dbReference type="PRINTS" id="PR00411">
    <property type="entry name" value="PNDRDTASEI"/>
</dbReference>
<proteinExistence type="inferred from homology"/>
<dbReference type="Gene3D" id="3.50.50.60">
    <property type="entry name" value="FAD/NAD(P)-binding domain"/>
    <property type="match status" value="1"/>
</dbReference>
<dbReference type="InterPro" id="IPR036188">
    <property type="entry name" value="FAD/NAD-bd_sf"/>
</dbReference>
<evidence type="ECO:0000313" key="7">
    <source>
        <dbReference type="Proteomes" id="UP001345013"/>
    </source>
</evidence>
<dbReference type="PIRSF" id="PIRSF000332">
    <property type="entry name" value="FMO"/>
    <property type="match status" value="1"/>
</dbReference>
<comment type="caution">
    <text evidence="6">The sequence shown here is derived from an EMBL/GenBank/DDBJ whole genome shotgun (WGS) entry which is preliminary data.</text>
</comment>
<reference evidence="6 7" key="1">
    <citation type="submission" date="2023-08" db="EMBL/GenBank/DDBJ databases">
        <title>Black Yeasts Isolated from many extreme environments.</title>
        <authorList>
            <person name="Coleine C."/>
            <person name="Stajich J.E."/>
            <person name="Selbmann L."/>
        </authorList>
    </citation>
    <scope>NUCLEOTIDE SEQUENCE [LARGE SCALE GENOMIC DNA]</scope>
    <source>
        <strain evidence="6 7">CCFEE 5885</strain>
    </source>
</reference>